<organism evidence="3 4">
    <name type="scientific">Dreissena polymorpha</name>
    <name type="common">Zebra mussel</name>
    <name type="synonym">Mytilus polymorpha</name>
    <dbReference type="NCBI Taxonomy" id="45954"/>
    <lineage>
        <taxon>Eukaryota</taxon>
        <taxon>Metazoa</taxon>
        <taxon>Spiralia</taxon>
        <taxon>Lophotrochozoa</taxon>
        <taxon>Mollusca</taxon>
        <taxon>Bivalvia</taxon>
        <taxon>Autobranchia</taxon>
        <taxon>Heteroconchia</taxon>
        <taxon>Euheterodonta</taxon>
        <taxon>Imparidentia</taxon>
        <taxon>Neoheterodontei</taxon>
        <taxon>Myida</taxon>
        <taxon>Dreissenoidea</taxon>
        <taxon>Dreissenidae</taxon>
        <taxon>Dreissena</taxon>
    </lineage>
</organism>
<dbReference type="SMART" id="SM00698">
    <property type="entry name" value="MORN"/>
    <property type="match status" value="3"/>
</dbReference>
<dbReference type="OrthoDB" id="437960at2759"/>
<dbReference type="EMBL" id="JAIWYP010000001">
    <property type="protein sequence ID" value="KAH3898502.1"/>
    <property type="molecule type" value="Genomic_DNA"/>
</dbReference>
<accession>A0A9D4SCK4</accession>
<dbReference type="SUPFAM" id="SSF82185">
    <property type="entry name" value="Histone H3 K4-specific methyltransferase SET7/9 N-terminal domain"/>
    <property type="match status" value="1"/>
</dbReference>
<protein>
    <recommendedName>
        <fullName evidence="5">MORN repeat-containing protein 2-like</fullName>
    </recommendedName>
</protein>
<dbReference type="InterPro" id="IPR052849">
    <property type="entry name" value="MORN_repeat_protein"/>
</dbReference>
<dbReference type="EMBL" id="JAIWYP010000007">
    <property type="protein sequence ID" value="KAH3802330.1"/>
    <property type="molecule type" value="Genomic_DNA"/>
</dbReference>
<reference evidence="3" key="1">
    <citation type="journal article" date="2019" name="bioRxiv">
        <title>The Genome of the Zebra Mussel, Dreissena polymorpha: A Resource for Invasive Species Research.</title>
        <authorList>
            <person name="McCartney M.A."/>
            <person name="Auch B."/>
            <person name="Kono T."/>
            <person name="Mallez S."/>
            <person name="Zhang Y."/>
            <person name="Obille A."/>
            <person name="Becker A."/>
            <person name="Abrahante J.E."/>
            <person name="Garbe J."/>
            <person name="Badalamenti J.P."/>
            <person name="Herman A."/>
            <person name="Mangelson H."/>
            <person name="Liachko I."/>
            <person name="Sullivan S."/>
            <person name="Sone E.D."/>
            <person name="Koren S."/>
            <person name="Silverstein K.A.T."/>
            <person name="Beckman K.B."/>
            <person name="Gohl D.M."/>
        </authorList>
    </citation>
    <scope>NUCLEOTIDE SEQUENCE</scope>
    <source>
        <strain evidence="3">Duluth1</strain>
        <tissue evidence="3">Whole animal</tissue>
    </source>
</reference>
<dbReference type="AlphaFoldDB" id="A0A9D4SCK4"/>
<dbReference type="PANTHER" id="PTHR46917">
    <property type="entry name" value="MORN REPEAT-CONTAINING PROTEIN 2"/>
    <property type="match status" value="1"/>
</dbReference>
<keyword evidence="4" id="KW-1185">Reference proteome</keyword>
<evidence type="ECO:0000313" key="4">
    <source>
        <dbReference type="Proteomes" id="UP000828390"/>
    </source>
</evidence>
<keyword evidence="1" id="KW-0677">Repeat</keyword>
<sequence length="148" mass="16555">MPEHTEEKKGKKVEDTGPVILSGVFVFPNGDRYEGEYIQQDGSIIRSGRGVHSTTDGSVYDGEWADDKMNGVGKLTHHSGAFYAGEFVNNQFHGRGVYTWPNGSSYEGDFVENKLEGKGNFTDTEQQTWTGQFRYKAAPGLHFQLRLQ</sequence>
<comment type="caution">
    <text evidence="3">The sequence shown here is derived from an EMBL/GenBank/DDBJ whole genome shotgun (WGS) entry which is preliminary data.</text>
</comment>
<dbReference type="Gene3D" id="2.20.110.10">
    <property type="entry name" value="Histone H3 K4-specific methyltransferase SET7/9 N-terminal domain"/>
    <property type="match status" value="2"/>
</dbReference>
<evidence type="ECO:0008006" key="5">
    <source>
        <dbReference type="Google" id="ProtNLM"/>
    </source>
</evidence>
<dbReference type="InterPro" id="IPR003409">
    <property type="entry name" value="MORN"/>
</dbReference>
<evidence type="ECO:0000313" key="3">
    <source>
        <dbReference type="EMBL" id="KAH3898502.1"/>
    </source>
</evidence>
<proteinExistence type="predicted"/>
<evidence type="ECO:0000256" key="1">
    <source>
        <dbReference type="ARBA" id="ARBA00022737"/>
    </source>
</evidence>
<reference evidence="3" key="2">
    <citation type="submission" date="2020-11" db="EMBL/GenBank/DDBJ databases">
        <authorList>
            <person name="McCartney M.A."/>
            <person name="Auch B."/>
            <person name="Kono T."/>
            <person name="Mallez S."/>
            <person name="Becker A."/>
            <person name="Gohl D.M."/>
            <person name="Silverstein K.A.T."/>
            <person name="Koren S."/>
            <person name="Bechman K.B."/>
            <person name="Herman A."/>
            <person name="Abrahante J.E."/>
            <person name="Garbe J."/>
        </authorList>
    </citation>
    <scope>NUCLEOTIDE SEQUENCE</scope>
    <source>
        <strain evidence="3">Duluth1</strain>
        <tissue evidence="3">Whole animal</tissue>
    </source>
</reference>
<dbReference type="PANTHER" id="PTHR46917:SF1">
    <property type="entry name" value="MORN REPEAT-CONTAINING PROTEIN 2"/>
    <property type="match status" value="1"/>
</dbReference>
<name>A0A9D4SCK4_DREPO</name>
<dbReference type="Proteomes" id="UP000828390">
    <property type="component" value="Unassembled WGS sequence"/>
</dbReference>
<gene>
    <name evidence="3" type="ORF">DPMN_022735</name>
    <name evidence="2" type="ORF">DPMN_156005</name>
</gene>
<dbReference type="Pfam" id="PF02493">
    <property type="entry name" value="MORN"/>
    <property type="match status" value="4"/>
</dbReference>
<evidence type="ECO:0000313" key="2">
    <source>
        <dbReference type="EMBL" id="KAH3802330.1"/>
    </source>
</evidence>